<name>A0A0M6Y2E1_9HYPH</name>
<dbReference type="Pfam" id="PF04055">
    <property type="entry name" value="Radical_SAM"/>
    <property type="match status" value="1"/>
</dbReference>
<dbReference type="InterPro" id="IPR006638">
    <property type="entry name" value="Elp3/MiaA/NifB-like_rSAM"/>
</dbReference>
<dbReference type="InterPro" id="IPR058240">
    <property type="entry name" value="rSAM_sf"/>
</dbReference>
<sequence>MKPDIFHLVLIRPTKYDDNGYPIHWHKTSIPANSLSCLLGISRDCEHRQVLGPEVEMVIQAIDEGNSRIRPDQLIAGIQRRGGKALICFTGVQSNQFPRAVDLARPFLLAGLPVCIGGFHITGCMAMLPQMPADMREAADLGISFFLGEAEGGRFDPVLRDAYAGKLKPIYDHLKDLPSLPGEPVPVVDRAQVEKSTLGYGSFDLGRGCPFECSFCCIINVQGRGSRFRSTEDLENIIRDHARIGVTKFFVTDDNFARNRNWEAFLNTLIRMREDEGHTFTLIIQVDTLCHKIPNFIEKCVRAGVDQVFIGLENINPDNLAGSKKRQNKITDYREMFLAWKKHPVILTAGYIIGFPNDTRASVLHDIDVLKRELAVDILSLSILTPLPGSEDHRDAVAAGTWIHPDLNRYDLTHNVIRHPNLPGEELDKLYLDAWASFYSPDHCRTILRRAAALGSNKKIATMNRLIIYGTASRLHNVFSLDGGFLRLKYRKDRRQGLPLENPLIFYPKYYLETLRNLAILTATHWRYLRFIRKLWSDPNRFAYSDQAIASVEKAEFETLELYTATRGGRQAVATHRKMEGIKQRARGTKVAKA</sequence>
<keyword evidence="2" id="KW-0949">S-adenosyl-L-methionine</keyword>
<dbReference type="RefSeq" id="WP_055655571.1">
    <property type="nucleotide sequence ID" value="NZ_CXST01000001.1"/>
</dbReference>
<gene>
    <name evidence="7" type="ORF">LAL4801_01875</name>
</gene>
<dbReference type="AlphaFoldDB" id="A0A0M6Y2E1"/>
<keyword evidence="3" id="KW-0479">Metal-binding</keyword>
<dbReference type="SFLD" id="SFLDS00029">
    <property type="entry name" value="Radical_SAM"/>
    <property type="match status" value="1"/>
</dbReference>
<keyword evidence="4" id="KW-0408">Iron</keyword>
<accession>A0A0M6Y2E1</accession>
<dbReference type="SFLD" id="SFLDG01082">
    <property type="entry name" value="B12-binding_domain_containing"/>
    <property type="match status" value="1"/>
</dbReference>
<evidence type="ECO:0000313" key="7">
    <source>
        <dbReference type="EMBL" id="CTQ43437.1"/>
    </source>
</evidence>
<evidence type="ECO:0000313" key="8">
    <source>
        <dbReference type="Proteomes" id="UP000048926"/>
    </source>
</evidence>
<dbReference type="PANTHER" id="PTHR43409">
    <property type="entry name" value="ANAEROBIC MAGNESIUM-PROTOPORPHYRIN IX MONOMETHYL ESTER CYCLASE-RELATED"/>
    <property type="match status" value="1"/>
</dbReference>
<feature type="domain" description="Radical SAM core" evidence="6">
    <location>
        <begin position="193"/>
        <end position="423"/>
    </location>
</feature>
<dbReference type="InterPro" id="IPR023404">
    <property type="entry name" value="rSAM_horseshoe"/>
</dbReference>
<reference evidence="8" key="1">
    <citation type="submission" date="2015-07" db="EMBL/GenBank/DDBJ databases">
        <authorList>
            <person name="Rodrigo-Torres Lidia"/>
            <person name="Arahal R.David."/>
        </authorList>
    </citation>
    <scope>NUCLEOTIDE SEQUENCE [LARGE SCALE GENOMIC DNA]</scope>
    <source>
        <strain evidence="8">CECT 4801</strain>
    </source>
</reference>
<dbReference type="GO" id="GO:0046872">
    <property type="term" value="F:metal ion binding"/>
    <property type="evidence" value="ECO:0007669"/>
    <property type="project" value="UniProtKB-KW"/>
</dbReference>
<keyword evidence="5" id="KW-0411">Iron-sulfur</keyword>
<dbReference type="EMBL" id="CXST01000001">
    <property type="protein sequence ID" value="CTQ43437.1"/>
    <property type="molecule type" value="Genomic_DNA"/>
</dbReference>
<evidence type="ECO:0000259" key="6">
    <source>
        <dbReference type="PROSITE" id="PS51918"/>
    </source>
</evidence>
<dbReference type="GO" id="GO:0003824">
    <property type="term" value="F:catalytic activity"/>
    <property type="evidence" value="ECO:0007669"/>
    <property type="project" value="InterPro"/>
</dbReference>
<dbReference type="SUPFAM" id="SSF102114">
    <property type="entry name" value="Radical SAM enzymes"/>
    <property type="match status" value="1"/>
</dbReference>
<protein>
    <submittedName>
        <fullName evidence="7">Magnesium-protoporphyrin IX monomethyl ester anaerobic oxidative cyclase</fullName>
    </submittedName>
</protein>
<evidence type="ECO:0000256" key="1">
    <source>
        <dbReference type="ARBA" id="ARBA00001966"/>
    </source>
</evidence>
<dbReference type="OrthoDB" id="9801424at2"/>
<dbReference type="GO" id="GO:0051536">
    <property type="term" value="F:iron-sulfur cluster binding"/>
    <property type="evidence" value="ECO:0007669"/>
    <property type="project" value="UniProtKB-KW"/>
</dbReference>
<dbReference type="Proteomes" id="UP000048926">
    <property type="component" value="Unassembled WGS sequence"/>
</dbReference>
<dbReference type="InterPro" id="IPR007197">
    <property type="entry name" value="rSAM"/>
</dbReference>
<evidence type="ECO:0000256" key="4">
    <source>
        <dbReference type="ARBA" id="ARBA00023004"/>
    </source>
</evidence>
<dbReference type="InterPro" id="IPR051198">
    <property type="entry name" value="BchE-like"/>
</dbReference>
<organism evidence="7 8">
    <name type="scientific">Roseibium aggregatum</name>
    <dbReference type="NCBI Taxonomy" id="187304"/>
    <lineage>
        <taxon>Bacteria</taxon>
        <taxon>Pseudomonadati</taxon>
        <taxon>Pseudomonadota</taxon>
        <taxon>Alphaproteobacteria</taxon>
        <taxon>Hyphomicrobiales</taxon>
        <taxon>Stappiaceae</taxon>
        <taxon>Roseibium</taxon>
    </lineage>
</organism>
<comment type="cofactor">
    <cofactor evidence="1">
        <name>[4Fe-4S] cluster</name>
        <dbReference type="ChEBI" id="CHEBI:49883"/>
    </cofactor>
</comment>
<proteinExistence type="predicted"/>
<dbReference type="PROSITE" id="PS51918">
    <property type="entry name" value="RADICAL_SAM"/>
    <property type="match status" value="1"/>
</dbReference>
<keyword evidence="8" id="KW-1185">Reference proteome</keyword>
<dbReference type="SMART" id="SM00729">
    <property type="entry name" value="Elp3"/>
    <property type="match status" value="1"/>
</dbReference>
<dbReference type="CDD" id="cd01335">
    <property type="entry name" value="Radical_SAM"/>
    <property type="match status" value="1"/>
</dbReference>
<evidence type="ECO:0000256" key="5">
    <source>
        <dbReference type="ARBA" id="ARBA00023014"/>
    </source>
</evidence>
<evidence type="ECO:0000256" key="3">
    <source>
        <dbReference type="ARBA" id="ARBA00022723"/>
    </source>
</evidence>
<dbReference type="Gene3D" id="3.80.30.20">
    <property type="entry name" value="tm_1862 like domain"/>
    <property type="match status" value="1"/>
</dbReference>
<evidence type="ECO:0000256" key="2">
    <source>
        <dbReference type="ARBA" id="ARBA00022691"/>
    </source>
</evidence>